<dbReference type="InterPro" id="IPR003439">
    <property type="entry name" value="ABC_transporter-like_ATP-bd"/>
</dbReference>
<evidence type="ECO:0000256" key="3">
    <source>
        <dbReference type="ARBA" id="ARBA00022475"/>
    </source>
</evidence>
<evidence type="ECO:0000259" key="9">
    <source>
        <dbReference type="PROSITE" id="PS50893"/>
    </source>
</evidence>
<comment type="caution">
    <text evidence="10">The sequence shown here is derived from an EMBL/GenBank/DDBJ whole genome shotgun (WGS) entry which is preliminary data.</text>
</comment>
<dbReference type="Proteomes" id="UP000070456">
    <property type="component" value="Unassembled WGS sequence"/>
</dbReference>
<evidence type="ECO:0000256" key="5">
    <source>
        <dbReference type="ARBA" id="ARBA00022840"/>
    </source>
</evidence>
<dbReference type="EMBL" id="LOEE01000076">
    <property type="protein sequence ID" value="KXG73806.1"/>
    <property type="molecule type" value="Genomic_DNA"/>
</dbReference>
<dbReference type="FunFam" id="3.40.50.300:FF:000056">
    <property type="entry name" value="Cell division ATP-binding protein FtsE"/>
    <property type="match status" value="1"/>
</dbReference>
<evidence type="ECO:0000313" key="11">
    <source>
        <dbReference type="Proteomes" id="UP000070456"/>
    </source>
</evidence>
<keyword evidence="3" id="KW-1003">Cell membrane</keyword>
<keyword evidence="8" id="KW-0472">Membrane</keyword>
<keyword evidence="5 10" id="KW-0067">ATP-binding</keyword>
<organism evidence="10 11">
    <name type="scientific">Thermotalea metallivorans</name>
    <dbReference type="NCBI Taxonomy" id="520762"/>
    <lineage>
        <taxon>Bacteria</taxon>
        <taxon>Bacillati</taxon>
        <taxon>Bacillota</taxon>
        <taxon>Clostridia</taxon>
        <taxon>Peptostreptococcales</taxon>
        <taxon>Thermotaleaceae</taxon>
        <taxon>Thermotalea</taxon>
    </lineage>
</organism>
<dbReference type="SUPFAM" id="SSF52540">
    <property type="entry name" value="P-loop containing nucleoside triphosphate hydrolases"/>
    <property type="match status" value="1"/>
</dbReference>
<dbReference type="PROSITE" id="PS50893">
    <property type="entry name" value="ABC_TRANSPORTER_2"/>
    <property type="match status" value="1"/>
</dbReference>
<sequence>MINIRHLSKIYHQEKSKVVALEDINLSIEQGSIYGIIGLSGAGKSSLIRCINRIEEPTKGEIWLRDIPLTSLSPDELRKVRKKIGMIFQNFNLLSTKTVFENIAFPLRLNKTPEKVAREKVTELLKLVDLTDKAHVYPSQLSGGQKQRVGIARALVSDPDVLLCDEATSALDPKTTKQILALLKKIHQSLGLTILVITHEMDVIKEICSHVAILENGRVIEQGRTIDVFSKPGHGITKHFVDQIHHLPNHLQNGKILNLSFTEGSAGEPIIARLIKHFDVEVNILSGRIEWIQEKPIGKLTVEVDADSPQWMQIIDYLEKNHVKVEVVHHE</sequence>
<dbReference type="STRING" id="520762.AN619_28980"/>
<dbReference type="InterPro" id="IPR027417">
    <property type="entry name" value="P-loop_NTPase"/>
</dbReference>
<dbReference type="PROSITE" id="PS00211">
    <property type="entry name" value="ABC_TRANSPORTER_1"/>
    <property type="match status" value="1"/>
</dbReference>
<dbReference type="InterPro" id="IPR018449">
    <property type="entry name" value="NIL_domain"/>
</dbReference>
<evidence type="ECO:0000256" key="6">
    <source>
        <dbReference type="ARBA" id="ARBA00022967"/>
    </source>
</evidence>
<evidence type="ECO:0000313" key="10">
    <source>
        <dbReference type="EMBL" id="KXG73806.1"/>
    </source>
</evidence>
<dbReference type="EC" id="3.6.3.-" evidence="10"/>
<gene>
    <name evidence="10" type="primary">metN</name>
    <name evidence="10" type="ORF">AN619_28980</name>
</gene>
<dbReference type="Gene3D" id="3.30.70.260">
    <property type="match status" value="1"/>
</dbReference>
<dbReference type="Gene3D" id="3.40.50.300">
    <property type="entry name" value="P-loop containing nucleotide triphosphate hydrolases"/>
    <property type="match status" value="1"/>
</dbReference>
<keyword evidence="7" id="KW-0029">Amino-acid transport</keyword>
<dbReference type="PANTHER" id="PTHR43166:SF30">
    <property type="entry name" value="METHIONINE IMPORT ATP-BINDING PROTEIN METN"/>
    <property type="match status" value="1"/>
</dbReference>
<dbReference type="Pfam" id="PF09383">
    <property type="entry name" value="NIL"/>
    <property type="match status" value="1"/>
</dbReference>
<dbReference type="InterPro" id="IPR003593">
    <property type="entry name" value="AAA+_ATPase"/>
</dbReference>
<dbReference type="AlphaFoldDB" id="A0A140KZT1"/>
<dbReference type="SMART" id="SM00930">
    <property type="entry name" value="NIL"/>
    <property type="match status" value="1"/>
</dbReference>
<dbReference type="PANTHER" id="PTHR43166">
    <property type="entry name" value="AMINO ACID IMPORT ATP-BINDING PROTEIN"/>
    <property type="match status" value="1"/>
</dbReference>
<evidence type="ECO:0000256" key="2">
    <source>
        <dbReference type="ARBA" id="ARBA00022448"/>
    </source>
</evidence>
<name>A0A140KZT1_9FIRM</name>
<dbReference type="InterPro" id="IPR017871">
    <property type="entry name" value="ABC_transporter-like_CS"/>
</dbReference>
<keyword evidence="4" id="KW-0547">Nucleotide-binding</keyword>
<dbReference type="RefSeq" id="WP_068557983.1">
    <property type="nucleotide sequence ID" value="NZ_LOEE01000076.1"/>
</dbReference>
<evidence type="ECO:0000256" key="4">
    <source>
        <dbReference type="ARBA" id="ARBA00022741"/>
    </source>
</evidence>
<evidence type="ECO:0000256" key="1">
    <source>
        <dbReference type="ARBA" id="ARBA00005417"/>
    </source>
</evidence>
<dbReference type="CDD" id="cd03258">
    <property type="entry name" value="ABC_MetN_methionine_transporter"/>
    <property type="match status" value="1"/>
</dbReference>
<protein>
    <submittedName>
        <fullName evidence="10">Methionine import ATP-binding protein MetN</fullName>
        <ecNumber evidence="10">3.6.3.-</ecNumber>
    </submittedName>
</protein>
<dbReference type="InterPro" id="IPR041701">
    <property type="entry name" value="MetN_ABC"/>
</dbReference>
<dbReference type="OrthoDB" id="9804199at2"/>
<dbReference type="SUPFAM" id="SSF55021">
    <property type="entry name" value="ACT-like"/>
    <property type="match status" value="1"/>
</dbReference>
<proteinExistence type="inferred from homology"/>
<dbReference type="GO" id="GO:0006865">
    <property type="term" value="P:amino acid transport"/>
    <property type="evidence" value="ECO:0007669"/>
    <property type="project" value="UniProtKB-KW"/>
</dbReference>
<comment type="similarity">
    <text evidence="1">Belongs to the ABC transporter superfamily.</text>
</comment>
<dbReference type="Pfam" id="PF00005">
    <property type="entry name" value="ABC_tran"/>
    <property type="match status" value="1"/>
</dbReference>
<dbReference type="SMART" id="SM00382">
    <property type="entry name" value="AAA"/>
    <property type="match status" value="1"/>
</dbReference>
<reference evidence="10 11" key="1">
    <citation type="submission" date="2015-12" db="EMBL/GenBank/DDBJ databases">
        <title>Draft genome sequence of the thermoanaerobe Thermotalea metallivorans, an isolate from the runoff channel of the Great Artesian Basin, Australia.</title>
        <authorList>
            <person name="Patel B.K."/>
        </authorList>
    </citation>
    <scope>NUCLEOTIDE SEQUENCE [LARGE SCALE GENOMIC DNA]</scope>
    <source>
        <strain evidence="10 11">B2-1</strain>
    </source>
</reference>
<keyword evidence="10" id="KW-0378">Hydrolase</keyword>
<dbReference type="GO" id="GO:0005886">
    <property type="term" value="C:plasma membrane"/>
    <property type="evidence" value="ECO:0007669"/>
    <property type="project" value="UniProtKB-ARBA"/>
</dbReference>
<keyword evidence="6" id="KW-1278">Translocase</keyword>
<dbReference type="InterPro" id="IPR045865">
    <property type="entry name" value="ACT-like_dom_sf"/>
</dbReference>
<dbReference type="GO" id="GO:0016887">
    <property type="term" value="F:ATP hydrolysis activity"/>
    <property type="evidence" value="ECO:0007669"/>
    <property type="project" value="InterPro"/>
</dbReference>
<evidence type="ECO:0000256" key="7">
    <source>
        <dbReference type="ARBA" id="ARBA00022970"/>
    </source>
</evidence>
<dbReference type="PATRIC" id="fig|520762.4.peg.3197"/>
<evidence type="ECO:0000256" key="8">
    <source>
        <dbReference type="ARBA" id="ARBA00023136"/>
    </source>
</evidence>
<accession>A0A140KZT1</accession>
<dbReference type="InterPro" id="IPR050086">
    <property type="entry name" value="MetN_ABC_transporter-like"/>
</dbReference>
<keyword evidence="11" id="KW-1185">Reference proteome</keyword>
<keyword evidence="2" id="KW-0813">Transport</keyword>
<dbReference type="GO" id="GO:0005524">
    <property type="term" value="F:ATP binding"/>
    <property type="evidence" value="ECO:0007669"/>
    <property type="project" value="UniProtKB-KW"/>
</dbReference>
<feature type="domain" description="ABC transporter" evidence="9">
    <location>
        <begin position="2"/>
        <end position="241"/>
    </location>
</feature>